<keyword evidence="1" id="KW-0489">Methyltransferase</keyword>
<dbReference type="GO" id="GO:0032259">
    <property type="term" value="P:methylation"/>
    <property type="evidence" value="ECO:0007669"/>
    <property type="project" value="UniProtKB-KW"/>
</dbReference>
<evidence type="ECO:0000313" key="1">
    <source>
        <dbReference type="EMBL" id="EBP7791403.1"/>
    </source>
</evidence>
<sequence length="52" mass="6101">LMENNTLIPEKHLAYKLGFKTIADISLFRLEKIKSLYSEFSYIDITFSSDKK</sequence>
<accession>A0A5U3WZJ7</accession>
<name>A0A5U3WZJ7_SALER</name>
<organism evidence="1">
    <name type="scientific">Salmonella enterica</name>
    <name type="common">Salmonella choleraesuis</name>
    <dbReference type="NCBI Taxonomy" id="28901"/>
    <lineage>
        <taxon>Bacteria</taxon>
        <taxon>Pseudomonadati</taxon>
        <taxon>Pseudomonadota</taxon>
        <taxon>Gammaproteobacteria</taxon>
        <taxon>Enterobacterales</taxon>
        <taxon>Enterobacteriaceae</taxon>
        <taxon>Salmonella</taxon>
    </lineage>
</organism>
<comment type="caution">
    <text evidence="1">The sequence shown here is derived from an EMBL/GenBank/DDBJ whole genome shotgun (WGS) entry which is preliminary data.</text>
</comment>
<protein>
    <submittedName>
        <fullName evidence="1">Site-specific DNA-methyltransferase</fullName>
    </submittedName>
</protein>
<dbReference type="AlphaFoldDB" id="A0A5U3WZJ7"/>
<gene>
    <name evidence="1" type="ORF">AIR32_23905</name>
</gene>
<dbReference type="GO" id="GO:0008168">
    <property type="term" value="F:methyltransferase activity"/>
    <property type="evidence" value="ECO:0007669"/>
    <property type="project" value="UniProtKB-KW"/>
</dbReference>
<keyword evidence="1" id="KW-0808">Transferase</keyword>
<dbReference type="EMBL" id="AAGNAL010000071">
    <property type="protein sequence ID" value="EBP7791403.1"/>
    <property type="molecule type" value="Genomic_DNA"/>
</dbReference>
<feature type="non-terminal residue" evidence="1">
    <location>
        <position position="1"/>
    </location>
</feature>
<reference evidence="1" key="1">
    <citation type="submission" date="2018-07" db="EMBL/GenBank/DDBJ databases">
        <authorList>
            <consortium name="GenomeTrakr network: Whole genome sequencing for foodborne pathogen traceback"/>
        </authorList>
    </citation>
    <scope>NUCLEOTIDE SEQUENCE</scope>
    <source>
        <strain evidence="1">CFSAN033326</strain>
    </source>
</reference>
<proteinExistence type="predicted"/>